<proteinExistence type="predicted"/>
<name>A0A9X2JQ12_9RHOB</name>
<dbReference type="RefSeq" id="WP_253335339.1">
    <property type="nucleotide sequence ID" value="NZ_JAMYXC010000319.1"/>
</dbReference>
<keyword evidence="2" id="KW-1185">Reference proteome</keyword>
<dbReference type="AlphaFoldDB" id="A0A9X2JQ12"/>
<evidence type="ECO:0000313" key="2">
    <source>
        <dbReference type="Proteomes" id="UP001139477"/>
    </source>
</evidence>
<reference evidence="1" key="1">
    <citation type="submission" date="2022-06" db="EMBL/GenBank/DDBJ databases">
        <title>Limimaricola sediminis sp. nov., isolated from an intertidal sediment.</title>
        <authorList>
            <person name="Shao X."/>
        </authorList>
    </citation>
    <scope>NUCLEOTIDE SEQUENCE</scope>
    <source>
        <strain evidence="1">ASW11-118</strain>
    </source>
</reference>
<dbReference type="Proteomes" id="UP001139477">
    <property type="component" value="Unassembled WGS sequence"/>
</dbReference>
<comment type="caution">
    <text evidence="1">The sequence shown here is derived from an EMBL/GenBank/DDBJ whole genome shotgun (WGS) entry which is preliminary data.</text>
</comment>
<protein>
    <submittedName>
        <fullName evidence="1">Uncharacterized protein</fullName>
    </submittedName>
</protein>
<sequence length="567" mass="63742">MKLDQLSPDRVALRSPETVMRLARMGSFHQSRLSFMRVLLRRLKSENWRFERRAFEIDGRGVGHAVYTMHGPERSYSLVAFAHDLPPEQRSDRVIATAWDTTFTLFDGIPSGADIERLSRNVPLQEAGRVTSSELTVSRANRSGRLFEHVVDCLSRGAQPDRAQIDAVGYLMRTTAVYGSGKLGAADRESICDRPEFAVPFQAEMLTVFLIRGFVLDLVEHMAEARAPGRAAKLEPGLRRAFGIGNSTGLGMAPFLLNHPILLNNWIETREIALARVRALPAITPAEAQAFRIMLRRGRRNVDDWHSEHPIQCDKIAGLKSDLTRLAARLDEGALDAPQPWDALYRWSETALSLEGQELLVALMMEPYGALIDDLPSRMSADEAAGFRIEGAMTVARLREILERDYAWALGTDWAHPDAQARAWYVSAEKLEPRLGERHLEPVAAYEQPLAPGRDAALLYGTLKSEAGDTRVADVLLRHPEHRHILRRVQIAARHPYAEIRDNTVGSDVLPIDLLRAKLSFFGACHFDPRSDRWVRINMFRNAPFPHEIADMEFAGWTYPALPEVLS</sequence>
<gene>
    <name evidence="1" type="ORF">NHG85_19135</name>
</gene>
<dbReference type="EMBL" id="JAMYXC010000319">
    <property type="protein sequence ID" value="MCP1170622.1"/>
    <property type="molecule type" value="Genomic_DNA"/>
</dbReference>
<evidence type="ECO:0000313" key="1">
    <source>
        <dbReference type="EMBL" id="MCP1170622.1"/>
    </source>
</evidence>
<organism evidence="1 2">
    <name type="scientific">Limimaricola litoreus</name>
    <dbReference type="NCBI Taxonomy" id="2955316"/>
    <lineage>
        <taxon>Bacteria</taxon>
        <taxon>Pseudomonadati</taxon>
        <taxon>Pseudomonadota</taxon>
        <taxon>Alphaproteobacteria</taxon>
        <taxon>Rhodobacterales</taxon>
        <taxon>Paracoccaceae</taxon>
        <taxon>Limimaricola</taxon>
    </lineage>
</organism>
<accession>A0A9X2JQ12</accession>